<dbReference type="InterPro" id="IPR003660">
    <property type="entry name" value="HAMP_dom"/>
</dbReference>
<evidence type="ECO:0000256" key="12">
    <source>
        <dbReference type="SAM" id="Phobius"/>
    </source>
</evidence>
<gene>
    <name evidence="15" type="ORF">GCM10010123_35920</name>
</gene>
<dbReference type="SUPFAM" id="SSF55874">
    <property type="entry name" value="ATPase domain of HSP90 chaperone/DNA topoisomerase II/histidine kinase"/>
    <property type="match status" value="1"/>
</dbReference>
<dbReference type="Proteomes" id="UP000649739">
    <property type="component" value="Unassembled WGS sequence"/>
</dbReference>
<dbReference type="InterPro" id="IPR036890">
    <property type="entry name" value="HATPase_C_sf"/>
</dbReference>
<evidence type="ECO:0000259" key="13">
    <source>
        <dbReference type="PROSITE" id="PS50109"/>
    </source>
</evidence>
<dbReference type="Pfam" id="PF05227">
    <property type="entry name" value="CHASE3"/>
    <property type="match status" value="1"/>
</dbReference>
<evidence type="ECO:0000313" key="15">
    <source>
        <dbReference type="EMBL" id="GGK02768.1"/>
    </source>
</evidence>
<keyword evidence="16" id="KW-1185">Reference proteome</keyword>
<dbReference type="PROSITE" id="PS50109">
    <property type="entry name" value="HIS_KIN"/>
    <property type="match status" value="1"/>
</dbReference>
<keyword evidence="9 12" id="KW-1133">Transmembrane helix</keyword>
<keyword evidence="5" id="KW-0597">Phosphoprotein</keyword>
<dbReference type="InterPro" id="IPR005467">
    <property type="entry name" value="His_kinase_dom"/>
</dbReference>
<evidence type="ECO:0000256" key="10">
    <source>
        <dbReference type="ARBA" id="ARBA00023012"/>
    </source>
</evidence>
<dbReference type="FunFam" id="1.10.287.130:FF:000001">
    <property type="entry name" value="Two-component sensor histidine kinase"/>
    <property type="match status" value="1"/>
</dbReference>
<dbReference type="CDD" id="cd00082">
    <property type="entry name" value="HisKA"/>
    <property type="match status" value="1"/>
</dbReference>
<evidence type="ECO:0000256" key="6">
    <source>
        <dbReference type="ARBA" id="ARBA00022679"/>
    </source>
</evidence>
<organism evidence="15 16">
    <name type="scientific">Pilimelia anulata</name>
    <dbReference type="NCBI Taxonomy" id="53371"/>
    <lineage>
        <taxon>Bacteria</taxon>
        <taxon>Bacillati</taxon>
        <taxon>Actinomycetota</taxon>
        <taxon>Actinomycetes</taxon>
        <taxon>Micromonosporales</taxon>
        <taxon>Micromonosporaceae</taxon>
        <taxon>Pilimelia</taxon>
    </lineage>
</organism>
<dbReference type="InterPro" id="IPR004358">
    <property type="entry name" value="Sig_transdc_His_kin-like_C"/>
</dbReference>
<reference evidence="15" key="1">
    <citation type="journal article" date="2014" name="Int. J. Syst. Evol. Microbiol.">
        <title>Complete genome sequence of Corynebacterium casei LMG S-19264T (=DSM 44701T), isolated from a smear-ripened cheese.</title>
        <authorList>
            <consortium name="US DOE Joint Genome Institute (JGI-PGF)"/>
            <person name="Walter F."/>
            <person name="Albersmeier A."/>
            <person name="Kalinowski J."/>
            <person name="Ruckert C."/>
        </authorList>
    </citation>
    <scope>NUCLEOTIDE SEQUENCE</scope>
    <source>
        <strain evidence="15">JCM 3090</strain>
    </source>
</reference>
<evidence type="ECO:0000256" key="7">
    <source>
        <dbReference type="ARBA" id="ARBA00022692"/>
    </source>
</evidence>
<sequence length="510" mass="54007">MGRPPTVGRLLRRAFGVLVTLVGLAGIAGITTALVQQDTVRDLTGHVGPSRTANLQLRIVMLDAQRSVRGYFLSGGTPLLASYEGARTAYEPTVHHLRVVAGAEHAAEVAEQDRLARRWWDFVAAQLTRPVGSAGVRAQVPSGQALFDEFTAANDRLERQLDDENRDLAARATGISIGRLAGTVLVVAAAAALAWYVARRTTVRIVRPLGELSGVLAELGGGDPDARVRARSDVVELAAVAEATNAMAEEAARTRRLQEGMYQQERRLVDNLRQLERARNGFMSTVSHELRTPLTNIVGYLETLRDAGDLTARQDRTVAVLERNTDRLQALVDDLLVLSQMESGTLTTRPQPVDMAALVNAGIDAIRPAAEAARLTLDATVGGPTVASADAGQLSRAIAHVLNNAVKFTPAGGRVTVTVSTERDVITIRVSDTGIGIPAEDQTRLFAPFFRARNAVDRAVQGSGLGLVIVRTIVVRHGGAVAIESAPDRGTSVALTLPAAAPDGGADGGG</sequence>
<dbReference type="PANTHER" id="PTHR43711:SF1">
    <property type="entry name" value="HISTIDINE KINASE 1"/>
    <property type="match status" value="1"/>
</dbReference>
<dbReference type="InterPro" id="IPR003594">
    <property type="entry name" value="HATPase_dom"/>
</dbReference>
<feature type="transmembrane region" description="Helical" evidence="12">
    <location>
        <begin position="14"/>
        <end position="35"/>
    </location>
</feature>
<feature type="domain" description="Histidine kinase" evidence="13">
    <location>
        <begin position="285"/>
        <end position="501"/>
    </location>
</feature>
<keyword evidence="7 12" id="KW-0812">Transmembrane</keyword>
<comment type="caution">
    <text evidence="15">The sequence shown here is derived from an EMBL/GenBank/DDBJ whole genome shotgun (WGS) entry which is preliminary data.</text>
</comment>
<dbReference type="PANTHER" id="PTHR43711">
    <property type="entry name" value="TWO-COMPONENT HISTIDINE KINASE"/>
    <property type="match status" value="1"/>
</dbReference>
<dbReference type="Pfam" id="PF00512">
    <property type="entry name" value="HisKA"/>
    <property type="match status" value="1"/>
</dbReference>
<keyword evidence="10" id="KW-0902">Two-component regulatory system</keyword>
<evidence type="ECO:0000256" key="5">
    <source>
        <dbReference type="ARBA" id="ARBA00022553"/>
    </source>
</evidence>
<dbReference type="SUPFAM" id="SSF47384">
    <property type="entry name" value="Homodimeric domain of signal transducing histidine kinase"/>
    <property type="match status" value="1"/>
</dbReference>
<dbReference type="AlphaFoldDB" id="A0A8J3BEH4"/>
<evidence type="ECO:0000313" key="16">
    <source>
        <dbReference type="Proteomes" id="UP000649739"/>
    </source>
</evidence>
<dbReference type="SMART" id="SM00388">
    <property type="entry name" value="HisKA"/>
    <property type="match status" value="1"/>
</dbReference>
<comment type="catalytic activity">
    <reaction evidence="1">
        <text>ATP + protein L-histidine = ADP + protein N-phospho-L-histidine.</text>
        <dbReference type="EC" id="2.7.13.3"/>
    </reaction>
</comment>
<dbReference type="SMART" id="SM00387">
    <property type="entry name" value="HATPase_c"/>
    <property type="match status" value="1"/>
</dbReference>
<feature type="domain" description="HAMP" evidence="14">
    <location>
        <begin position="203"/>
        <end position="256"/>
    </location>
</feature>
<dbReference type="CDD" id="cd06225">
    <property type="entry name" value="HAMP"/>
    <property type="match status" value="1"/>
</dbReference>
<dbReference type="SMART" id="SM00304">
    <property type="entry name" value="HAMP"/>
    <property type="match status" value="1"/>
</dbReference>
<dbReference type="PRINTS" id="PR00344">
    <property type="entry name" value="BCTRLSENSOR"/>
</dbReference>
<dbReference type="EC" id="2.7.13.3" evidence="4"/>
<dbReference type="Gene3D" id="3.30.565.10">
    <property type="entry name" value="Histidine kinase-like ATPase, C-terminal domain"/>
    <property type="match status" value="1"/>
</dbReference>
<evidence type="ECO:0000256" key="2">
    <source>
        <dbReference type="ARBA" id="ARBA00001968"/>
    </source>
</evidence>
<reference evidence="15" key="2">
    <citation type="submission" date="2020-09" db="EMBL/GenBank/DDBJ databases">
        <authorList>
            <person name="Sun Q."/>
            <person name="Ohkuma M."/>
        </authorList>
    </citation>
    <scope>NUCLEOTIDE SEQUENCE</scope>
    <source>
        <strain evidence="15">JCM 3090</strain>
    </source>
</reference>
<dbReference type="CDD" id="cd00075">
    <property type="entry name" value="HATPase"/>
    <property type="match status" value="1"/>
</dbReference>
<dbReference type="RefSeq" id="WP_189171336.1">
    <property type="nucleotide sequence ID" value="NZ_BMQB01000008.1"/>
</dbReference>
<evidence type="ECO:0000256" key="9">
    <source>
        <dbReference type="ARBA" id="ARBA00022989"/>
    </source>
</evidence>
<evidence type="ECO:0000259" key="14">
    <source>
        <dbReference type="PROSITE" id="PS50885"/>
    </source>
</evidence>
<evidence type="ECO:0000256" key="4">
    <source>
        <dbReference type="ARBA" id="ARBA00012438"/>
    </source>
</evidence>
<evidence type="ECO:0000256" key="8">
    <source>
        <dbReference type="ARBA" id="ARBA00022777"/>
    </source>
</evidence>
<evidence type="ECO:0000256" key="3">
    <source>
        <dbReference type="ARBA" id="ARBA00004236"/>
    </source>
</evidence>
<dbReference type="EMBL" id="BMQB01000008">
    <property type="protein sequence ID" value="GGK02768.1"/>
    <property type="molecule type" value="Genomic_DNA"/>
</dbReference>
<dbReference type="InterPro" id="IPR036097">
    <property type="entry name" value="HisK_dim/P_sf"/>
</dbReference>
<proteinExistence type="predicted"/>
<name>A0A8J3BEH4_9ACTN</name>
<dbReference type="Pfam" id="PF02518">
    <property type="entry name" value="HATPase_c"/>
    <property type="match status" value="1"/>
</dbReference>
<dbReference type="PROSITE" id="PS50885">
    <property type="entry name" value="HAMP"/>
    <property type="match status" value="1"/>
</dbReference>
<protein>
    <recommendedName>
        <fullName evidence="4">histidine kinase</fullName>
        <ecNumber evidence="4">2.7.13.3</ecNumber>
    </recommendedName>
</protein>
<dbReference type="GO" id="GO:0005886">
    <property type="term" value="C:plasma membrane"/>
    <property type="evidence" value="ECO:0007669"/>
    <property type="project" value="UniProtKB-SubCell"/>
</dbReference>
<evidence type="ECO:0000256" key="11">
    <source>
        <dbReference type="ARBA" id="ARBA00023136"/>
    </source>
</evidence>
<dbReference type="FunFam" id="3.30.565.10:FF:000006">
    <property type="entry name" value="Sensor histidine kinase WalK"/>
    <property type="match status" value="1"/>
</dbReference>
<feature type="transmembrane region" description="Helical" evidence="12">
    <location>
        <begin position="180"/>
        <end position="198"/>
    </location>
</feature>
<dbReference type="InterPro" id="IPR050736">
    <property type="entry name" value="Sensor_HK_Regulatory"/>
</dbReference>
<dbReference type="GO" id="GO:0000155">
    <property type="term" value="F:phosphorelay sensor kinase activity"/>
    <property type="evidence" value="ECO:0007669"/>
    <property type="project" value="InterPro"/>
</dbReference>
<evidence type="ECO:0000256" key="1">
    <source>
        <dbReference type="ARBA" id="ARBA00000085"/>
    </source>
</evidence>
<keyword evidence="8" id="KW-0418">Kinase</keyword>
<keyword evidence="11 12" id="KW-0472">Membrane</keyword>
<dbReference type="GO" id="GO:0005509">
    <property type="term" value="F:calcium ion binding"/>
    <property type="evidence" value="ECO:0007669"/>
    <property type="project" value="UniProtKB-ARBA"/>
</dbReference>
<dbReference type="InterPro" id="IPR007891">
    <property type="entry name" value="CHASE3"/>
</dbReference>
<dbReference type="InterPro" id="IPR003661">
    <property type="entry name" value="HisK_dim/P_dom"/>
</dbReference>
<comment type="subcellular location">
    <subcellularLocation>
        <location evidence="3">Cell membrane</location>
    </subcellularLocation>
</comment>
<dbReference type="Gene3D" id="6.10.340.10">
    <property type="match status" value="1"/>
</dbReference>
<dbReference type="Gene3D" id="1.10.287.130">
    <property type="match status" value="1"/>
</dbReference>
<keyword evidence="6" id="KW-0808">Transferase</keyword>
<accession>A0A8J3BEH4</accession>
<comment type="cofactor">
    <cofactor evidence="2">
        <name>a divalent metal cation</name>
        <dbReference type="ChEBI" id="CHEBI:60240"/>
    </cofactor>
</comment>